<keyword evidence="6" id="KW-0949">S-adenosyl-L-methionine</keyword>
<dbReference type="GO" id="GO:0070037">
    <property type="term" value="F:rRNA (pseudouridine) methyltransferase activity"/>
    <property type="evidence" value="ECO:0007669"/>
    <property type="project" value="InterPro"/>
</dbReference>
<evidence type="ECO:0000256" key="1">
    <source>
        <dbReference type="ARBA" id="ARBA00008115"/>
    </source>
</evidence>
<evidence type="ECO:0000313" key="9">
    <source>
        <dbReference type="Proteomes" id="UP000887574"/>
    </source>
</evidence>
<sequence>MIDFACYYVIEHHGWRLRCTSFKRLKLDNVSKENTRKLIVILEDCSLETAKVGQDHVILCSDKHANFLRKNKKDPAQYRPDILHQCLLMLMDCPLNQAVSYKCILGQRERAYRDQPTMSNSSYFRQILWTHGATSPQTLHSRY</sequence>
<accession>A0A915CKR5</accession>
<evidence type="ECO:0000256" key="6">
    <source>
        <dbReference type="ARBA" id="ARBA00022691"/>
    </source>
</evidence>
<dbReference type="GO" id="GO:0019843">
    <property type="term" value="F:rRNA binding"/>
    <property type="evidence" value="ECO:0007669"/>
    <property type="project" value="UniProtKB-KW"/>
</dbReference>
<dbReference type="GO" id="GO:0070475">
    <property type="term" value="P:rRNA base methylation"/>
    <property type="evidence" value="ECO:0007669"/>
    <property type="project" value="InterPro"/>
</dbReference>
<keyword evidence="5" id="KW-0808">Transferase</keyword>
<evidence type="ECO:0000256" key="3">
    <source>
        <dbReference type="ARBA" id="ARBA00022552"/>
    </source>
</evidence>
<evidence type="ECO:0000256" key="2">
    <source>
        <dbReference type="ARBA" id="ARBA00022517"/>
    </source>
</evidence>
<dbReference type="PANTHER" id="PTHR12636">
    <property type="entry name" value="NEP1/MRA1"/>
    <property type="match status" value="1"/>
</dbReference>
<protein>
    <submittedName>
        <fullName evidence="10">Uncharacterized protein</fullName>
    </submittedName>
</protein>
<dbReference type="Pfam" id="PF03587">
    <property type="entry name" value="EMG1"/>
    <property type="match status" value="1"/>
</dbReference>
<dbReference type="InterPro" id="IPR029026">
    <property type="entry name" value="tRNA_m1G_MTases_N"/>
</dbReference>
<dbReference type="WBParaSite" id="jg10006">
    <property type="protein sequence ID" value="jg10006"/>
    <property type="gene ID" value="jg10006"/>
</dbReference>
<evidence type="ECO:0000256" key="8">
    <source>
        <dbReference type="ARBA" id="ARBA00022884"/>
    </source>
</evidence>
<dbReference type="SUPFAM" id="SSF75217">
    <property type="entry name" value="alpha/beta knot"/>
    <property type="match status" value="1"/>
</dbReference>
<dbReference type="PANTHER" id="PTHR12636:SF5">
    <property type="entry name" value="RIBOSOMAL RNA SMALL SUBUNIT METHYLTRANSFERASE NEP1"/>
    <property type="match status" value="1"/>
</dbReference>
<evidence type="ECO:0000256" key="5">
    <source>
        <dbReference type="ARBA" id="ARBA00022679"/>
    </source>
</evidence>
<dbReference type="InterPro" id="IPR005304">
    <property type="entry name" value="Rbsml_bgen_MeTrfase_EMG1/NEP1"/>
</dbReference>
<evidence type="ECO:0000256" key="4">
    <source>
        <dbReference type="ARBA" id="ARBA00022603"/>
    </source>
</evidence>
<dbReference type="Proteomes" id="UP000887574">
    <property type="component" value="Unplaced"/>
</dbReference>
<dbReference type="GO" id="GO:0032040">
    <property type="term" value="C:small-subunit processome"/>
    <property type="evidence" value="ECO:0007669"/>
    <property type="project" value="TreeGrafter"/>
</dbReference>
<keyword evidence="3" id="KW-0698">rRNA processing</keyword>
<keyword evidence="7" id="KW-0699">rRNA-binding</keyword>
<organism evidence="9 10">
    <name type="scientific">Ditylenchus dipsaci</name>
    <dbReference type="NCBI Taxonomy" id="166011"/>
    <lineage>
        <taxon>Eukaryota</taxon>
        <taxon>Metazoa</taxon>
        <taxon>Ecdysozoa</taxon>
        <taxon>Nematoda</taxon>
        <taxon>Chromadorea</taxon>
        <taxon>Rhabditida</taxon>
        <taxon>Tylenchina</taxon>
        <taxon>Tylenchomorpha</taxon>
        <taxon>Sphaerularioidea</taxon>
        <taxon>Anguinidae</taxon>
        <taxon>Anguininae</taxon>
        <taxon>Ditylenchus</taxon>
    </lineage>
</organism>
<keyword evidence="4" id="KW-0489">Methyltransferase</keyword>
<proteinExistence type="inferred from homology"/>
<evidence type="ECO:0000256" key="7">
    <source>
        <dbReference type="ARBA" id="ARBA00022730"/>
    </source>
</evidence>
<dbReference type="AlphaFoldDB" id="A0A915CKR5"/>
<keyword evidence="2" id="KW-0690">Ribosome biogenesis</keyword>
<reference evidence="10" key="1">
    <citation type="submission" date="2022-11" db="UniProtKB">
        <authorList>
            <consortium name="WormBaseParasite"/>
        </authorList>
    </citation>
    <scope>IDENTIFICATION</scope>
</reference>
<keyword evidence="8" id="KW-0694">RNA-binding</keyword>
<dbReference type="Gene3D" id="3.40.1280.10">
    <property type="match status" value="1"/>
</dbReference>
<evidence type="ECO:0000313" key="10">
    <source>
        <dbReference type="WBParaSite" id="jg10006"/>
    </source>
</evidence>
<keyword evidence="9" id="KW-1185">Reference proteome</keyword>
<name>A0A915CKR5_9BILA</name>
<comment type="similarity">
    <text evidence="1">Belongs to the class IV-like SAM-binding methyltransferase superfamily. RNA methyltransferase NEP1 family.</text>
</comment>
<dbReference type="InterPro" id="IPR029028">
    <property type="entry name" value="Alpha/beta_knot_MTases"/>
</dbReference>